<accession>A0A4Y2V0W7</accession>
<dbReference type="PROSITE" id="PS00888">
    <property type="entry name" value="CNMP_BINDING_1"/>
    <property type="match status" value="1"/>
</dbReference>
<feature type="non-terminal residue" evidence="7">
    <location>
        <position position="1"/>
    </location>
</feature>
<comment type="caution">
    <text evidence="7">The sequence shown here is derived from an EMBL/GenBank/DDBJ whole genome shotgun (WGS) entry which is preliminary data.</text>
</comment>
<keyword evidence="4" id="KW-0418">Kinase</keyword>
<name>A0A4Y2V0W7_ARAVE</name>
<dbReference type="EMBL" id="BGPR01041160">
    <property type="protein sequence ID" value="GBO17397.1"/>
    <property type="molecule type" value="Genomic_DNA"/>
</dbReference>
<dbReference type="InterPro" id="IPR018488">
    <property type="entry name" value="cNMP-bd_CS"/>
</dbReference>
<protein>
    <recommendedName>
        <fullName evidence="6">Cyclic nucleotide-binding domain-containing protein</fullName>
    </recommendedName>
</protein>
<dbReference type="Pfam" id="PF00027">
    <property type="entry name" value="cNMP_binding"/>
    <property type="match status" value="1"/>
</dbReference>
<dbReference type="PROSITE" id="PS50042">
    <property type="entry name" value="CNMP_BINDING_3"/>
    <property type="match status" value="1"/>
</dbReference>
<dbReference type="AlphaFoldDB" id="A0A4Y2V0W7"/>
<evidence type="ECO:0000256" key="3">
    <source>
        <dbReference type="ARBA" id="ARBA00022741"/>
    </source>
</evidence>
<keyword evidence="1" id="KW-0723">Serine/threonine-protein kinase</keyword>
<organism evidence="7 8">
    <name type="scientific">Araneus ventricosus</name>
    <name type="common">Orbweaver spider</name>
    <name type="synonym">Epeira ventricosa</name>
    <dbReference type="NCBI Taxonomy" id="182803"/>
    <lineage>
        <taxon>Eukaryota</taxon>
        <taxon>Metazoa</taxon>
        <taxon>Ecdysozoa</taxon>
        <taxon>Arthropoda</taxon>
        <taxon>Chelicerata</taxon>
        <taxon>Arachnida</taxon>
        <taxon>Araneae</taxon>
        <taxon>Araneomorphae</taxon>
        <taxon>Entelegynae</taxon>
        <taxon>Araneoidea</taxon>
        <taxon>Araneidae</taxon>
        <taxon>Araneus</taxon>
    </lineage>
</organism>
<evidence type="ECO:0000256" key="5">
    <source>
        <dbReference type="ARBA" id="ARBA00022840"/>
    </source>
</evidence>
<dbReference type="PRINTS" id="PR00104">
    <property type="entry name" value="CGMPKINASE"/>
</dbReference>
<dbReference type="PANTHER" id="PTHR24353">
    <property type="entry name" value="CYCLIC NUCLEOTIDE-DEPENDENT PROTEIN KINASE"/>
    <property type="match status" value="1"/>
</dbReference>
<evidence type="ECO:0000256" key="4">
    <source>
        <dbReference type="ARBA" id="ARBA00022777"/>
    </source>
</evidence>
<dbReference type="SUPFAM" id="SSF51206">
    <property type="entry name" value="cAMP-binding domain-like"/>
    <property type="match status" value="1"/>
</dbReference>
<evidence type="ECO:0000256" key="1">
    <source>
        <dbReference type="ARBA" id="ARBA00022527"/>
    </source>
</evidence>
<dbReference type="Proteomes" id="UP000499080">
    <property type="component" value="Unassembled WGS sequence"/>
</dbReference>
<keyword evidence="8" id="KW-1185">Reference proteome</keyword>
<evidence type="ECO:0000259" key="6">
    <source>
        <dbReference type="PROSITE" id="PS50042"/>
    </source>
</evidence>
<proteinExistence type="predicted"/>
<dbReference type="CDD" id="cd00038">
    <property type="entry name" value="CAP_ED"/>
    <property type="match status" value="1"/>
</dbReference>
<dbReference type="InterPro" id="IPR014710">
    <property type="entry name" value="RmlC-like_jellyroll"/>
</dbReference>
<dbReference type="InterPro" id="IPR002374">
    <property type="entry name" value="cGMP_dep_kinase"/>
</dbReference>
<evidence type="ECO:0000256" key="2">
    <source>
        <dbReference type="ARBA" id="ARBA00022679"/>
    </source>
</evidence>
<dbReference type="GO" id="GO:0005524">
    <property type="term" value="F:ATP binding"/>
    <property type="evidence" value="ECO:0007669"/>
    <property type="project" value="UniProtKB-KW"/>
</dbReference>
<feature type="domain" description="Cyclic nucleotide-binding" evidence="6">
    <location>
        <begin position="3"/>
        <end position="89"/>
    </location>
</feature>
<dbReference type="GO" id="GO:0004692">
    <property type="term" value="F:cGMP-dependent protein kinase activity"/>
    <property type="evidence" value="ECO:0007669"/>
    <property type="project" value="InterPro"/>
</dbReference>
<keyword evidence="5" id="KW-0067">ATP-binding</keyword>
<gene>
    <name evidence="7" type="ORF">AVEN_27645_1</name>
</gene>
<reference evidence="7 8" key="1">
    <citation type="journal article" date="2019" name="Sci. Rep.">
        <title>Orb-weaving spider Araneus ventricosus genome elucidates the spidroin gene catalogue.</title>
        <authorList>
            <person name="Kono N."/>
            <person name="Nakamura H."/>
            <person name="Ohtoshi R."/>
            <person name="Moran D.A.P."/>
            <person name="Shinohara A."/>
            <person name="Yoshida Y."/>
            <person name="Fujiwara M."/>
            <person name="Mori M."/>
            <person name="Tomita M."/>
            <person name="Arakawa K."/>
        </authorList>
    </citation>
    <scope>NUCLEOTIDE SEQUENCE [LARGE SCALE GENOMIC DNA]</scope>
</reference>
<sequence length="102" mass="11757">VPLLKNLSNELLSKMADVLEVDFYPAAEYIIRQGETGDTFFIISNGQVRVTYEMGDSMTVSMQEEILVSRKRRIWEQALLREDKRTANAGLSWNWSRVSNTQ</sequence>
<dbReference type="InterPro" id="IPR000595">
    <property type="entry name" value="cNMP-bd_dom"/>
</dbReference>
<dbReference type="InterPro" id="IPR018490">
    <property type="entry name" value="cNMP-bd_dom_sf"/>
</dbReference>
<dbReference type="PANTHER" id="PTHR24353:SF147">
    <property type="entry name" value="CGMP-DEPENDENT SERINE_THREONIN PROTEIN KINASE-RELATED"/>
    <property type="match status" value="1"/>
</dbReference>
<evidence type="ECO:0000313" key="7">
    <source>
        <dbReference type="EMBL" id="GBO17397.1"/>
    </source>
</evidence>
<evidence type="ECO:0000313" key="8">
    <source>
        <dbReference type="Proteomes" id="UP000499080"/>
    </source>
</evidence>
<keyword evidence="2" id="KW-0808">Transferase</keyword>
<dbReference type="OrthoDB" id="10548926at2759"/>
<dbReference type="Gene3D" id="2.60.120.10">
    <property type="entry name" value="Jelly Rolls"/>
    <property type="match status" value="1"/>
</dbReference>
<keyword evidence="3" id="KW-0547">Nucleotide-binding</keyword>